<dbReference type="Gene3D" id="3.30.565.10">
    <property type="entry name" value="Histidine kinase-like ATPase, C-terminal domain"/>
    <property type="match status" value="1"/>
</dbReference>
<dbReference type="InterPro" id="IPR036890">
    <property type="entry name" value="HATPase_C_sf"/>
</dbReference>
<keyword evidence="3" id="KW-0597">Phosphoprotein</keyword>
<dbReference type="GO" id="GO:0000155">
    <property type="term" value="F:phosphorelay sensor kinase activity"/>
    <property type="evidence" value="ECO:0007669"/>
    <property type="project" value="InterPro"/>
</dbReference>
<evidence type="ECO:0000256" key="1">
    <source>
        <dbReference type="ARBA" id="ARBA00000085"/>
    </source>
</evidence>
<dbReference type="InterPro" id="IPR003594">
    <property type="entry name" value="HATPase_dom"/>
</dbReference>
<organism evidence="8">
    <name type="scientific">hydrothermal vent metagenome</name>
    <dbReference type="NCBI Taxonomy" id="652676"/>
    <lineage>
        <taxon>unclassified sequences</taxon>
        <taxon>metagenomes</taxon>
        <taxon>ecological metagenomes</taxon>
    </lineage>
</organism>
<keyword evidence="6" id="KW-0902">Two-component regulatory system</keyword>
<evidence type="ECO:0000256" key="6">
    <source>
        <dbReference type="ARBA" id="ARBA00023012"/>
    </source>
</evidence>
<feature type="domain" description="Histidine kinase" evidence="7">
    <location>
        <begin position="156"/>
        <end position="394"/>
    </location>
</feature>
<dbReference type="InterPro" id="IPR036097">
    <property type="entry name" value="HisK_dim/P_sf"/>
</dbReference>
<dbReference type="CDD" id="cd00075">
    <property type="entry name" value="HATPase"/>
    <property type="match status" value="1"/>
</dbReference>
<dbReference type="SUPFAM" id="SSF55874">
    <property type="entry name" value="ATPase domain of HSP90 chaperone/DNA topoisomerase II/histidine kinase"/>
    <property type="match status" value="1"/>
</dbReference>
<proteinExistence type="predicted"/>
<dbReference type="InterPro" id="IPR004358">
    <property type="entry name" value="Sig_transdc_His_kin-like_C"/>
</dbReference>
<comment type="catalytic activity">
    <reaction evidence="1">
        <text>ATP + protein L-histidine = ADP + protein N-phospho-L-histidine.</text>
        <dbReference type="EC" id="2.7.13.3"/>
    </reaction>
</comment>
<evidence type="ECO:0000259" key="7">
    <source>
        <dbReference type="PROSITE" id="PS50109"/>
    </source>
</evidence>
<dbReference type="PANTHER" id="PTHR43711:SF31">
    <property type="entry name" value="HISTIDINE KINASE"/>
    <property type="match status" value="1"/>
</dbReference>
<dbReference type="SMART" id="SM00388">
    <property type="entry name" value="HisKA"/>
    <property type="match status" value="1"/>
</dbReference>
<evidence type="ECO:0000313" key="8">
    <source>
        <dbReference type="EMBL" id="VAW32519.1"/>
    </source>
</evidence>
<dbReference type="InterPro" id="IPR050736">
    <property type="entry name" value="Sensor_HK_Regulatory"/>
</dbReference>
<gene>
    <name evidence="8" type="ORF">MNBD_CHLOROFLEXI01-71</name>
</gene>
<evidence type="ECO:0000256" key="2">
    <source>
        <dbReference type="ARBA" id="ARBA00012438"/>
    </source>
</evidence>
<dbReference type="InterPro" id="IPR005467">
    <property type="entry name" value="His_kinase_dom"/>
</dbReference>
<dbReference type="PRINTS" id="PR00344">
    <property type="entry name" value="BCTRLSENSOR"/>
</dbReference>
<reference evidence="8" key="1">
    <citation type="submission" date="2018-06" db="EMBL/GenBank/DDBJ databases">
        <authorList>
            <person name="Zhirakovskaya E."/>
        </authorList>
    </citation>
    <scope>NUCLEOTIDE SEQUENCE</scope>
</reference>
<evidence type="ECO:0000256" key="5">
    <source>
        <dbReference type="ARBA" id="ARBA00022777"/>
    </source>
</evidence>
<keyword evidence="5 8" id="KW-0418">Kinase</keyword>
<evidence type="ECO:0000256" key="4">
    <source>
        <dbReference type="ARBA" id="ARBA00022679"/>
    </source>
</evidence>
<evidence type="ECO:0000256" key="3">
    <source>
        <dbReference type="ARBA" id="ARBA00022553"/>
    </source>
</evidence>
<protein>
    <recommendedName>
        <fullName evidence="2">histidine kinase</fullName>
        <ecNumber evidence="2">2.7.13.3</ecNumber>
    </recommendedName>
</protein>
<name>A0A3B0V6N9_9ZZZZ</name>
<dbReference type="CDD" id="cd00082">
    <property type="entry name" value="HisKA"/>
    <property type="match status" value="1"/>
</dbReference>
<dbReference type="InterPro" id="IPR003661">
    <property type="entry name" value="HisK_dim/P_dom"/>
</dbReference>
<dbReference type="PANTHER" id="PTHR43711">
    <property type="entry name" value="TWO-COMPONENT HISTIDINE KINASE"/>
    <property type="match status" value="1"/>
</dbReference>
<dbReference type="Pfam" id="PF00512">
    <property type="entry name" value="HisKA"/>
    <property type="match status" value="1"/>
</dbReference>
<dbReference type="SUPFAM" id="SSF47384">
    <property type="entry name" value="Homodimeric domain of signal transducing histidine kinase"/>
    <property type="match status" value="1"/>
</dbReference>
<sequence>MRDNLTENLKLWLRQKSAMLCAVTFNRAPNMLPDEDDLIHFLSVLVTTVGASRELQLSTVQSWAITAIGHDAPAAYDWMVLLRVLKEEIGRNLDLQFSPADALTAWKQVDGVLTYAIIEATQLASDMQRSELLNHMEELRAQQEKFKISKTKFIAVAAHELKTPLTILEGYTNILRSETQNDPQLHIYLEGLGNGFRRMHEIIGDMLDVSLLDLRTVELKYQKISLERTVLLVADSIDRHYAARRVDLKIIPFEFDNMTFGDPEKLKKAFSKILMNGLKYTRDSGQVIISANLVRQNEITEDMAGFIDIQIIDSGIGIDSENLESIFEKFGSIADASLHSSSKTKFKGGGPGLGLPIARGIVEAHGGRVWAESPGFNEETCPGSTFHIELPIWLSQPEIFSDLD</sequence>
<dbReference type="Gene3D" id="1.10.287.130">
    <property type="match status" value="1"/>
</dbReference>
<dbReference type="PROSITE" id="PS50109">
    <property type="entry name" value="HIS_KIN"/>
    <property type="match status" value="1"/>
</dbReference>
<dbReference type="AlphaFoldDB" id="A0A3B0V6N9"/>
<dbReference type="EMBL" id="UOEU01000367">
    <property type="protein sequence ID" value="VAW32519.1"/>
    <property type="molecule type" value="Genomic_DNA"/>
</dbReference>
<dbReference type="SMART" id="SM00387">
    <property type="entry name" value="HATPase_c"/>
    <property type="match status" value="1"/>
</dbReference>
<dbReference type="Pfam" id="PF02518">
    <property type="entry name" value="HATPase_c"/>
    <property type="match status" value="1"/>
</dbReference>
<accession>A0A3B0V6N9</accession>
<dbReference type="EC" id="2.7.13.3" evidence="2"/>
<keyword evidence="4" id="KW-0808">Transferase</keyword>